<evidence type="ECO:0000313" key="9">
    <source>
        <dbReference type="RefSeq" id="XP_015875530.2"/>
    </source>
</evidence>
<evidence type="ECO:0000256" key="5">
    <source>
        <dbReference type="RuleBase" id="RU003682"/>
    </source>
</evidence>
<comment type="similarity">
    <text evidence="1 5">Belongs to the iron/ascorbate-dependent oxidoreductase family.</text>
</comment>
<dbReference type="KEGG" id="zju:107412300"/>
<evidence type="ECO:0000256" key="1">
    <source>
        <dbReference type="ARBA" id="ARBA00008056"/>
    </source>
</evidence>
<dbReference type="GeneID" id="107412300"/>
<dbReference type="Pfam" id="PF14226">
    <property type="entry name" value="DIOX_N"/>
    <property type="match status" value="1"/>
</dbReference>
<evidence type="ECO:0000259" key="6">
    <source>
        <dbReference type="PROSITE" id="PS51471"/>
    </source>
</evidence>
<evidence type="ECO:0000313" key="7">
    <source>
        <dbReference type="Proteomes" id="UP001652623"/>
    </source>
</evidence>
<dbReference type="RefSeq" id="XP_015875530.2">
    <property type="nucleotide sequence ID" value="XM_016020044.4"/>
</dbReference>
<dbReference type="InterPro" id="IPR027443">
    <property type="entry name" value="IPNS-like_sf"/>
</dbReference>
<evidence type="ECO:0000256" key="3">
    <source>
        <dbReference type="ARBA" id="ARBA00023002"/>
    </source>
</evidence>
<evidence type="ECO:0000256" key="2">
    <source>
        <dbReference type="ARBA" id="ARBA00022723"/>
    </source>
</evidence>
<dbReference type="GO" id="GO:0046872">
    <property type="term" value="F:metal ion binding"/>
    <property type="evidence" value="ECO:0007669"/>
    <property type="project" value="UniProtKB-KW"/>
</dbReference>
<keyword evidence="4 5" id="KW-0408">Iron</keyword>
<dbReference type="Pfam" id="PF03171">
    <property type="entry name" value="2OG-FeII_Oxy"/>
    <property type="match status" value="1"/>
</dbReference>
<dbReference type="InterPro" id="IPR005123">
    <property type="entry name" value="Oxoglu/Fe-dep_dioxygenase_dom"/>
</dbReference>
<dbReference type="Proteomes" id="UP001652623">
    <property type="component" value="Chromosome 10"/>
</dbReference>
<name>A0A6P6FVV4_ZIZJJ</name>
<reference evidence="8 9" key="1">
    <citation type="submission" date="2025-05" db="UniProtKB">
        <authorList>
            <consortium name="RefSeq"/>
        </authorList>
    </citation>
    <scope>IDENTIFICATION</scope>
    <source>
        <tissue evidence="8 9">Seedling</tissue>
    </source>
</reference>
<dbReference type="PANTHER" id="PTHR10209">
    <property type="entry name" value="OXIDOREDUCTASE, 2OG-FE II OXYGENASE FAMILY PROTEIN"/>
    <property type="match status" value="1"/>
</dbReference>
<keyword evidence="3 5" id="KW-0560">Oxidoreductase</keyword>
<dbReference type="Gene3D" id="2.60.120.330">
    <property type="entry name" value="B-lactam Antibiotic, Isopenicillin N Synthase, Chain"/>
    <property type="match status" value="1"/>
</dbReference>
<keyword evidence="7" id="KW-1185">Reference proteome</keyword>
<dbReference type="SUPFAM" id="SSF51197">
    <property type="entry name" value="Clavaminate synthase-like"/>
    <property type="match status" value="1"/>
</dbReference>
<dbReference type="RefSeq" id="XP_024926142.2">
    <property type="nucleotide sequence ID" value="XM_025070374.3"/>
</dbReference>
<dbReference type="PROSITE" id="PS51471">
    <property type="entry name" value="FE2OG_OXY"/>
    <property type="match status" value="1"/>
</dbReference>
<proteinExistence type="inferred from homology"/>
<dbReference type="InterPro" id="IPR044861">
    <property type="entry name" value="IPNS-like_FE2OG_OXY"/>
</dbReference>
<evidence type="ECO:0000313" key="10">
    <source>
        <dbReference type="RefSeq" id="XP_024926142.2"/>
    </source>
</evidence>
<dbReference type="InterPro" id="IPR026992">
    <property type="entry name" value="DIOX_N"/>
</dbReference>
<keyword evidence="2 5" id="KW-0479">Metal-binding</keyword>
<protein>
    <submittedName>
        <fullName evidence="8 9">1-aminocyclopropane-1-carboxylate oxidase homolog 1</fullName>
    </submittedName>
</protein>
<organism evidence="7 10">
    <name type="scientific">Ziziphus jujuba</name>
    <name type="common">Chinese jujube</name>
    <name type="synonym">Ziziphus sativa</name>
    <dbReference type="NCBI Taxonomy" id="326968"/>
    <lineage>
        <taxon>Eukaryota</taxon>
        <taxon>Viridiplantae</taxon>
        <taxon>Streptophyta</taxon>
        <taxon>Embryophyta</taxon>
        <taxon>Tracheophyta</taxon>
        <taxon>Spermatophyta</taxon>
        <taxon>Magnoliopsida</taxon>
        <taxon>eudicotyledons</taxon>
        <taxon>Gunneridae</taxon>
        <taxon>Pentapetalae</taxon>
        <taxon>rosids</taxon>
        <taxon>fabids</taxon>
        <taxon>Rosales</taxon>
        <taxon>Rhamnaceae</taxon>
        <taxon>Paliureae</taxon>
        <taxon>Ziziphus</taxon>
    </lineage>
</organism>
<sequence>MDQNLQPVSENGKENERAKALKAFDDTKAGVKGLVDAGLVTVPQIFVIPPEDISSEMLGSGFPSFKVPIIDLKGMQSTDTLQHHQIAKEVINAGETWGFFQIVNHGIPQEIMDQMIEGIKRFNEQPNEVKMEFYSRDKMKKVRFNSNFDLYKARSANWRDTLSSTMAPNPPPSEEYPAACRYTMLQYSEHIKKLGQVLFQLISMGLGLPSHFLEDMECNKGHTFFCHYYPPCPEPERSIGHGKHSDADFLTVLLQDHIGGLQALHQNHWVDIPPLRGALLVNIGDFLQLISNDKLKSVQHRVIAKCIGPRISVACFFSTHLQESNKFVGPIKELLTDENPPLYKETLVKDYIDSLIAAGLAEFSALEPLRL</sequence>
<evidence type="ECO:0000256" key="4">
    <source>
        <dbReference type="ARBA" id="ARBA00023004"/>
    </source>
</evidence>
<accession>A0A6P6FVV4</accession>
<gene>
    <name evidence="8 9 10" type="primary">LOC107412300</name>
</gene>
<dbReference type="RefSeq" id="XP_015875527.2">
    <property type="nucleotide sequence ID" value="XM_016020041.4"/>
</dbReference>
<dbReference type="GO" id="GO:0051213">
    <property type="term" value="F:dioxygenase activity"/>
    <property type="evidence" value="ECO:0007669"/>
    <property type="project" value="UniProtKB-ARBA"/>
</dbReference>
<dbReference type="AlphaFoldDB" id="A0A6P6FVV4"/>
<dbReference type="PANTHER" id="PTHR10209:SF123">
    <property type="entry name" value="FE2OG DIOXYGENASE DOMAIN-CONTAINING PROTEIN"/>
    <property type="match status" value="1"/>
</dbReference>
<evidence type="ECO:0000313" key="8">
    <source>
        <dbReference type="RefSeq" id="XP_015875527.2"/>
    </source>
</evidence>
<feature type="domain" description="Fe2OG dioxygenase" evidence="6">
    <location>
        <begin position="220"/>
        <end position="320"/>
    </location>
</feature>